<comment type="caution">
    <text evidence="1">The sequence shown here is derived from an EMBL/GenBank/DDBJ whole genome shotgun (WGS) entry which is preliminary data.</text>
</comment>
<protein>
    <submittedName>
        <fullName evidence="1">Uncharacterized protein</fullName>
    </submittedName>
</protein>
<proteinExistence type="predicted"/>
<gene>
    <name evidence="1" type="ORF">B296_00033071</name>
</gene>
<organism evidence="1 2">
    <name type="scientific">Ensete ventricosum</name>
    <name type="common">Abyssinian banana</name>
    <name type="synonym">Musa ensete</name>
    <dbReference type="NCBI Taxonomy" id="4639"/>
    <lineage>
        <taxon>Eukaryota</taxon>
        <taxon>Viridiplantae</taxon>
        <taxon>Streptophyta</taxon>
        <taxon>Embryophyta</taxon>
        <taxon>Tracheophyta</taxon>
        <taxon>Spermatophyta</taxon>
        <taxon>Magnoliopsida</taxon>
        <taxon>Liliopsida</taxon>
        <taxon>Zingiberales</taxon>
        <taxon>Musaceae</taxon>
        <taxon>Ensete</taxon>
    </lineage>
</organism>
<dbReference type="AlphaFoldDB" id="A0A426YS94"/>
<sequence>MQESFIRPSLPIGEAFISAPIPALLLGLPPLYPCPYLTLRSSLARSGRNDCFHDLSFFLLFLTFIEFFLGSFAQGKGWATRQPQGQDVGSILGCDDPDRCESLEGFWDNEFVIPDEFVLHAPLSGQHLYDPFPNEFSVSSDTLKAGLQFSLHPMIEECLEWWRVSSSQIAPNLCCYMIVFLGEYRGVGIVPIRNLFMAYFCLYKGQGGYYLTARYGFRVLENLNGEIVYPCIPDLDGEDEGGQASFY</sequence>
<name>A0A426YS94_ENSVE</name>
<evidence type="ECO:0000313" key="2">
    <source>
        <dbReference type="Proteomes" id="UP000287651"/>
    </source>
</evidence>
<evidence type="ECO:0000313" key="1">
    <source>
        <dbReference type="EMBL" id="RRT54594.1"/>
    </source>
</evidence>
<reference evidence="1 2" key="1">
    <citation type="journal article" date="2014" name="Agronomy (Basel)">
        <title>A Draft Genome Sequence for Ensete ventricosum, the Drought-Tolerant Tree Against Hunger.</title>
        <authorList>
            <person name="Harrison J."/>
            <person name="Moore K.A."/>
            <person name="Paszkiewicz K."/>
            <person name="Jones T."/>
            <person name="Grant M."/>
            <person name="Ambacheew D."/>
            <person name="Muzemil S."/>
            <person name="Studholme D.J."/>
        </authorList>
    </citation>
    <scope>NUCLEOTIDE SEQUENCE [LARGE SCALE GENOMIC DNA]</scope>
</reference>
<dbReference type="EMBL" id="AMZH03010516">
    <property type="protein sequence ID" value="RRT54594.1"/>
    <property type="molecule type" value="Genomic_DNA"/>
</dbReference>
<dbReference type="Proteomes" id="UP000287651">
    <property type="component" value="Unassembled WGS sequence"/>
</dbReference>
<accession>A0A426YS94</accession>